<evidence type="ECO:0000313" key="2">
    <source>
        <dbReference type="Proteomes" id="UP000789366"/>
    </source>
</evidence>
<accession>A0ACA9RJX9</accession>
<feature type="non-terminal residue" evidence="1">
    <location>
        <position position="1"/>
    </location>
</feature>
<dbReference type="Proteomes" id="UP000789366">
    <property type="component" value="Unassembled WGS sequence"/>
</dbReference>
<proteinExistence type="predicted"/>
<reference evidence="1" key="1">
    <citation type="submission" date="2021-06" db="EMBL/GenBank/DDBJ databases">
        <authorList>
            <person name="Kallberg Y."/>
            <person name="Tangrot J."/>
            <person name="Rosling A."/>
        </authorList>
    </citation>
    <scope>NUCLEOTIDE SEQUENCE</scope>
    <source>
        <strain evidence="1">28 12/20/2015</strain>
    </source>
</reference>
<organism evidence="1 2">
    <name type="scientific">Cetraspora pellucida</name>
    <dbReference type="NCBI Taxonomy" id="1433469"/>
    <lineage>
        <taxon>Eukaryota</taxon>
        <taxon>Fungi</taxon>
        <taxon>Fungi incertae sedis</taxon>
        <taxon>Mucoromycota</taxon>
        <taxon>Glomeromycotina</taxon>
        <taxon>Glomeromycetes</taxon>
        <taxon>Diversisporales</taxon>
        <taxon>Gigasporaceae</taxon>
        <taxon>Cetraspora</taxon>
    </lineage>
</organism>
<evidence type="ECO:0000313" key="1">
    <source>
        <dbReference type="EMBL" id="CAG8796992.1"/>
    </source>
</evidence>
<comment type="caution">
    <text evidence="1">The sequence shown here is derived from an EMBL/GenBank/DDBJ whole genome shotgun (WGS) entry which is preliminary data.</text>
</comment>
<gene>
    <name evidence="1" type="ORF">SPELUC_LOCUS17719</name>
</gene>
<protein>
    <submittedName>
        <fullName evidence="1">2517_t:CDS:1</fullName>
    </submittedName>
</protein>
<dbReference type="EMBL" id="CAJVPW010075339">
    <property type="protein sequence ID" value="CAG8796992.1"/>
    <property type="molecule type" value="Genomic_DNA"/>
</dbReference>
<sequence length="147" mass="17599">YKERPPPSLRTRKDVSGKNCRFLRVFFRGYKIRKEVIKEIREIIENKTGDYQIFDLYEDDISTSYAVFIAPRIQVTIDNIKRGFPLTKCFKTTRTLSKNMYNNKFDYTTLRFIDDFDAYISMYFDYETVDFNNLLKNELGRVSVGFK</sequence>
<name>A0ACA9RJX9_9GLOM</name>
<feature type="non-terminal residue" evidence="1">
    <location>
        <position position="147"/>
    </location>
</feature>
<keyword evidence="2" id="KW-1185">Reference proteome</keyword>